<evidence type="ECO:0000256" key="5">
    <source>
        <dbReference type="ARBA" id="ARBA00022676"/>
    </source>
</evidence>
<evidence type="ECO:0000256" key="9">
    <source>
        <dbReference type="ARBA" id="ARBA00022984"/>
    </source>
</evidence>
<evidence type="ECO:0000256" key="15">
    <source>
        <dbReference type="ARBA" id="ARBA00049902"/>
    </source>
</evidence>
<dbReference type="InterPro" id="IPR001182">
    <property type="entry name" value="FtsW/RodA"/>
</dbReference>
<dbReference type="PATRIC" id="fig|1005090.4.peg.213"/>
<evidence type="ECO:0000256" key="7">
    <source>
        <dbReference type="ARBA" id="ARBA00022692"/>
    </source>
</evidence>
<dbReference type="GO" id="GO:0008955">
    <property type="term" value="F:peptidoglycan glycosyltransferase activity"/>
    <property type="evidence" value="ECO:0007669"/>
    <property type="project" value="UniProtKB-UniRule"/>
</dbReference>
<feature type="transmembrane region" description="Helical" evidence="16">
    <location>
        <begin position="361"/>
        <end position="380"/>
    </location>
</feature>
<feature type="transmembrane region" description="Helical" evidence="16">
    <location>
        <begin position="324"/>
        <end position="341"/>
    </location>
</feature>
<feature type="transmembrane region" description="Helical" evidence="16">
    <location>
        <begin position="98"/>
        <end position="117"/>
    </location>
</feature>
<reference evidence="17 18" key="1">
    <citation type="journal article" date="2011" name="PLoS Genet.">
        <title>Sequence conservation and functional constraint on intergenic spacers in reduced genomes of the obligate symbiont buchnera.</title>
        <authorList>
            <person name="Degnan P.H."/>
            <person name="Ochman H."/>
            <person name="Moran N.A."/>
        </authorList>
    </citation>
    <scope>NUCLEOTIDE SEQUENCE [LARGE SCALE GENOMIC DNA]</scope>
    <source>
        <strain evidence="17 18">Ak</strain>
    </source>
</reference>
<proteinExistence type="inferred from homology"/>
<dbReference type="GO" id="GO:0008360">
    <property type="term" value="P:regulation of cell shape"/>
    <property type="evidence" value="ECO:0007669"/>
    <property type="project" value="UniProtKB-KW"/>
</dbReference>
<feature type="transmembrane region" description="Helical" evidence="16">
    <location>
        <begin position="207"/>
        <end position="224"/>
    </location>
</feature>
<dbReference type="Pfam" id="PF01098">
    <property type="entry name" value="FTSW_RODA_SPOVE"/>
    <property type="match status" value="1"/>
</dbReference>
<dbReference type="PANTHER" id="PTHR30474:SF2">
    <property type="entry name" value="PEPTIDOGLYCAN GLYCOSYLTRANSFERASE FTSW-RELATED"/>
    <property type="match status" value="1"/>
</dbReference>
<dbReference type="EMBL" id="CP002645">
    <property type="protein sequence ID" value="AEO08575.1"/>
    <property type="molecule type" value="Genomic_DNA"/>
</dbReference>
<evidence type="ECO:0000313" key="17">
    <source>
        <dbReference type="EMBL" id="AEO08575.1"/>
    </source>
</evidence>
<dbReference type="InterPro" id="IPR013437">
    <property type="entry name" value="FtsW"/>
</dbReference>
<keyword evidence="16" id="KW-0997">Cell inner membrane</keyword>
<dbReference type="GO" id="GO:0032153">
    <property type="term" value="C:cell division site"/>
    <property type="evidence" value="ECO:0007669"/>
    <property type="project" value="UniProtKB-UniRule"/>
</dbReference>
<dbReference type="HAMAP" id="MF_00913">
    <property type="entry name" value="PGT_FtsW_proteobact"/>
    <property type="match status" value="1"/>
</dbReference>
<comment type="function">
    <text evidence="16">Peptidoglycan polymerase that is essential for cell division.</text>
</comment>
<gene>
    <name evidence="16 17" type="primary">ftsW</name>
    <name evidence="17" type="ORF">BAKON_218</name>
</gene>
<comment type="similarity">
    <text evidence="14 16">Belongs to the SEDS family. FtsW subfamily.</text>
</comment>
<evidence type="ECO:0000256" key="10">
    <source>
        <dbReference type="ARBA" id="ARBA00022989"/>
    </source>
</evidence>
<evidence type="ECO:0000256" key="6">
    <source>
        <dbReference type="ARBA" id="ARBA00022679"/>
    </source>
</evidence>
<dbReference type="GO" id="GO:0015648">
    <property type="term" value="F:lipid-linked peptidoglycan transporter activity"/>
    <property type="evidence" value="ECO:0007669"/>
    <property type="project" value="TreeGrafter"/>
</dbReference>
<name>G2LMT7_9GAMM</name>
<keyword evidence="8 16" id="KW-0133">Cell shape</keyword>
<evidence type="ECO:0000256" key="2">
    <source>
        <dbReference type="ARBA" id="ARBA00004752"/>
    </source>
</evidence>
<evidence type="ECO:0000256" key="12">
    <source>
        <dbReference type="ARBA" id="ARBA00023306"/>
    </source>
</evidence>
<dbReference type="GO" id="GO:0009252">
    <property type="term" value="P:peptidoglycan biosynthetic process"/>
    <property type="evidence" value="ECO:0007669"/>
    <property type="project" value="UniProtKB-UniRule"/>
</dbReference>
<dbReference type="GO" id="GO:0005886">
    <property type="term" value="C:plasma membrane"/>
    <property type="evidence" value="ECO:0007669"/>
    <property type="project" value="UniProtKB-SubCell"/>
</dbReference>
<comment type="pathway">
    <text evidence="2 16">Cell wall biogenesis; peptidoglycan biosynthesis.</text>
</comment>
<evidence type="ECO:0000313" key="18">
    <source>
        <dbReference type="Proteomes" id="UP000001269"/>
    </source>
</evidence>
<dbReference type="UniPathway" id="UPA00219"/>
<dbReference type="GO" id="GO:0071555">
    <property type="term" value="P:cell wall organization"/>
    <property type="evidence" value="ECO:0007669"/>
    <property type="project" value="UniProtKB-KW"/>
</dbReference>
<evidence type="ECO:0000256" key="14">
    <source>
        <dbReference type="ARBA" id="ARBA00038053"/>
    </source>
</evidence>
<keyword evidence="6 16" id="KW-0808">Transferase</keyword>
<dbReference type="NCBIfam" id="TIGR02614">
    <property type="entry name" value="ftsW"/>
    <property type="match status" value="1"/>
</dbReference>
<dbReference type="OrthoDB" id="9768187at2"/>
<keyword evidence="11 16" id="KW-0472">Membrane</keyword>
<evidence type="ECO:0000256" key="4">
    <source>
        <dbReference type="ARBA" id="ARBA00022618"/>
    </source>
</evidence>
<evidence type="ECO:0000256" key="1">
    <source>
        <dbReference type="ARBA" id="ARBA00004651"/>
    </source>
</evidence>
<comment type="catalytic activity">
    <reaction evidence="15 16">
        <text>[GlcNAc-(1-&gt;4)-Mur2Ac(oyl-L-Ala-gamma-D-Glu-L-Lys-D-Ala-D-Ala)](n)-di-trans,octa-cis-undecaprenyl diphosphate + beta-D-GlcNAc-(1-&gt;4)-Mur2Ac(oyl-L-Ala-gamma-D-Glu-L-Lys-D-Ala-D-Ala)-di-trans,octa-cis-undecaprenyl diphosphate = [GlcNAc-(1-&gt;4)-Mur2Ac(oyl-L-Ala-gamma-D-Glu-L-Lys-D-Ala-D-Ala)](n+1)-di-trans,octa-cis-undecaprenyl diphosphate + di-trans,octa-cis-undecaprenyl diphosphate + H(+)</text>
        <dbReference type="Rhea" id="RHEA:23708"/>
        <dbReference type="Rhea" id="RHEA-COMP:9602"/>
        <dbReference type="Rhea" id="RHEA-COMP:9603"/>
        <dbReference type="ChEBI" id="CHEBI:15378"/>
        <dbReference type="ChEBI" id="CHEBI:58405"/>
        <dbReference type="ChEBI" id="CHEBI:60033"/>
        <dbReference type="ChEBI" id="CHEBI:78435"/>
        <dbReference type="EC" id="2.4.99.28"/>
    </reaction>
</comment>
<keyword evidence="13 16" id="KW-0961">Cell wall biogenesis/degradation</keyword>
<keyword evidence="12 16" id="KW-0131">Cell cycle</keyword>
<dbReference type="PROSITE" id="PS00428">
    <property type="entry name" value="FTSW_RODA_SPOVE"/>
    <property type="match status" value="1"/>
</dbReference>
<evidence type="ECO:0000256" key="16">
    <source>
        <dbReference type="HAMAP-Rule" id="MF_00913"/>
    </source>
</evidence>
<evidence type="ECO:0000256" key="8">
    <source>
        <dbReference type="ARBA" id="ARBA00022960"/>
    </source>
</evidence>
<dbReference type="NCBIfam" id="NF008042">
    <property type="entry name" value="PRK10774.1"/>
    <property type="match status" value="1"/>
</dbReference>
<feature type="transmembrane region" description="Helical" evidence="16">
    <location>
        <begin position="292"/>
        <end position="312"/>
    </location>
</feature>
<comment type="caution">
    <text evidence="16">Lacks conserved residue(s) required for the propagation of feature annotation.</text>
</comment>
<dbReference type="InterPro" id="IPR018365">
    <property type="entry name" value="Cell_cycle_FtsW-rel_CS"/>
</dbReference>
<keyword evidence="10 16" id="KW-1133">Transmembrane helix</keyword>
<keyword evidence="5 16" id="KW-0328">Glycosyltransferase</keyword>
<dbReference type="Proteomes" id="UP000001269">
    <property type="component" value="Chromosome"/>
</dbReference>
<dbReference type="GO" id="GO:0043093">
    <property type="term" value="P:FtsZ-dependent cytokinesis"/>
    <property type="evidence" value="ECO:0007669"/>
    <property type="project" value="UniProtKB-UniRule"/>
</dbReference>
<sequence length="399" mass="45675">MIYLQKKNSKNKGNIEEKYNTKDSFFILYDRMLVWLTLSLFSIGFIMVLSTSIPISQNIYHDPFFFIKREIFYFFLIFLLSFIFLRTPIVFWEKNSNIILIFSILLLVFVLLAGHSIHGSFRWINIGFLHIQPSEICKISSFCYISSYLSRKPNEVRNNFWGFFKPLSIIIIQSILLLAEPDLGTVIVLFFTTLSILFISGAKIGQFFIIISFSILTVILLILLEPYRIKRVLSFWNPWEDPFGNGYQLTQSLIALGRGNLLGQGLGNSIQKLNYLPDAHSDFIFSIIGEELGYIGSFLILLIIFTLSLRAMYIGERSLEKKQIFSGFLACSIGIWFSFQTSINVGSVTGILPTKGLTLPFISYGGSSLIINSIAIFFLLRIDFETRLRTSQAFLRGPK</sequence>
<dbReference type="RefSeq" id="WP_014499375.1">
    <property type="nucleotide sequence ID" value="NC_017256.1"/>
</dbReference>
<comment type="subcellular location">
    <subcellularLocation>
        <location evidence="16">Cell inner membrane</location>
        <topology evidence="16">Multi-pass membrane protein</topology>
    </subcellularLocation>
    <subcellularLocation>
        <location evidence="1">Cell membrane</location>
        <topology evidence="1">Multi-pass membrane protein</topology>
    </subcellularLocation>
    <text evidence="16">Localizes to the division septum.</text>
</comment>
<dbReference type="KEGG" id="bak:BAKON_218"/>
<organism evidence="17 18">
    <name type="scientific">Buchnera aphidicola str. Ak</name>
    <name type="common">Acyrthosiphon kondoi</name>
    <dbReference type="NCBI Taxonomy" id="1005090"/>
    <lineage>
        <taxon>Bacteria</taxon>
        <taxon>Pseudomonadati</taxon>
        <taxon>Pseudomonadota</taxon>
        <taxon>Gammaproteobacteria</taxon>
        <taxon>Enterobacterales</taxon>
        <taxon>Erwiniaceae</taxon>
        <taxon>Buchnera</taxon>
    </lineage>
</organism>
<keyword evidence="3 16" id="KW-1003">Cell membrane</keyword>
<dbReference type="STRING" id="1005090.BAKON_218"/>
<dbReference type="HOGENOM" id="CLU_029243_1_1_6"/>
<feature type="transmembrane region" description="Helical" evidence="16">
    <location>
        <begin position="32"/>
        <end position="50"/>
    </location>
</feature>
<dbReference type="EC" id="2.4.99.28" evidence="16"/>
<keyword evidence="4 16" id="KW-0132">Cell division</keyword>
<evidence type="ECO:0000256" key="3">
    <source>
        <dbReference type="ARBA" id="ARBA00022475"/>
    </source>
</evidence>
<protein>
    <recommendedName>
        <fullName evidence="16">Probable peptidoglycan glycosyltransferase FtsW</fullName>
        <shortName evidence="16">PGT</shortName>
        <ecNumber evidence="16">2.4.99.28</ecNumber>
    </recommendedName>
    <alternativeName>
        <fullName evidence="16">Cell division protein FtsW</fullName>
    </alternativeName>
    <alternativeName>
        <fullName evidence="16">Cell wall polymerase</fullName>
    </alternativeName>
    <alternativeName>
        <fullName evidence="16">Peptidoglycan polymerase</fullName>
        <shortName evidence="16">PG polymerase</shortName>
    </alternativeName>
</protein>
<evidence type="ECO:0000256" key="11">
    <source>
        <dbReference type="ARBA" id="ARBA00023136"/>
    </source>
</evidence>
<feature type="transmembrane region" description="Helical" evidence="16">
    <location>
        <begin position="71"/>
        <end position="92"/>
    </location>
</feature>
<dbReference type="PANTHER" id="PTHR30474">
    <property type="entry name" value="CELL CYCLE PROTEIN"/>
    <property type="match status" value="1"/>
</dbReference>
<dbReference type="AlphaFoldDB" id="G2LMT7"/>
<evidence type="ECO:0000256" key="13">
    <source>
        <dbReference type="ARBA" id="ARBA00023316"/>
    </source>
</evidence>
<accession>G2LMT7</accession>
<dbReference type="eggNOG" id="COG0772">
    <property type="taxonomic scope" value="Bacteria"/>
</dbReference>
<keyword evidence="9 16" id="KW-0573">Peptidoglycan synthesis</keyword>
<keyword evidence="7 16" id="KW-0812">Transmembrane</keyword>